<proteinExistence type="predicted"/>
<gene>
    <name evidence="2" type="ORF">PROFUN_07377</name>
</gene>
<feature type="compositionally biased region" description="Basic and acidic residues" evidence="1">
    <location>
        <begin position="187"/>
        <end position="203"/>
    </location>
</feature>
<sequence length="556" mass="65308">MKKSYNIGDALPHCLMMCFTKSFDGKQIRDLLKEHFEVIPEIVVRYKAQCAAIVFEDATTVSRLLEISEVRTAGYALSFYVFKVTKNSNNFIDFEQEMRLRDKKKRKQARTQRGGVTPSRSLKTGEEKTAASHTWVIPSSTHIETKAWKILPITTDSPIDSAESDDYPTLMSLGEKRANMEEAEEREDNKEEKEETEEEKRAEEIEEEKEETGEEKEEEIEEEKTQETEEEEKREETEEEEKREETGEEEREETGEEEREETGEEEREEIEEEKREEIEEEKREAEESQRRDIQRLQEEKRRLIQELKELEDRVKSPQGHSTVTSPSNGIERVQLQPANPGQFLLSLPQLRHVEMRRIFGENVPEESTHDWLSQLCSPSEATETPRQMTETDTLAKMTDEEVQMVMDMMSRRSRKNQRECHLFMHIESVTLTGISRFMSVEKTECIPISCRDLHLHLTSMERPEIDIHHHIDHRITIIFHLSPRHDADDAHWTFSLELEDKVMRVHLLAQVCDEDVTWCHERSMCRLEVEAMQMKRVRMYADETCLVLQFPLSVGA</sequence>
<feature type="compositionally biased region" description="Acidic residues" evidence="1">
    <location>
        <begin position="204"/>
        <end position="271"/>
    </location>
</feature>
<dbReference type="EMBL" id="MDYQ01000421">
    <property type="protein sequence ID" value="PRP74984.1"/>
    <property type="molecule type" value="Genomic_DNA"/>
</dbReference>
<dbReference type="STRING" id="1890364.A0A2P6MTH5"/>
<evidence type="ECO:0000313" key="3">
    <source>
        <dbReference type="Proteomes" id="UP000241769"/>
    </source>
</evidence>
<dbReference type="AlphaFoldDB" id="A0A2P6MTH5"/>
<feature type="region of interest" description="Disordered" evidence="1">
    <location>
        <begin position="102"/>
        <end position="133"/>
    </location>
</feature>
<accession>A0A2P6MTH5</accession>
<evidence type="ECO:0000313" key="2">
    <source>
        <dbReference type="EMBL" id="PRP74984.1"/>
    </source>
</evidence>
<dbReference type="Proteomes" id="UP000241769">
    <property type="component" value="Unassembled WGS sequence"/>
</dbReference>
<comment type="caution">
    <text evidence="2">The sequence shown here is derived from an EMBL/GenBank/DDBJ whole genome shotgun (WGS) entry which is preliminary data.</text>
</comment>
<evidence type="ECO:0000256" key="1">
    <source>
        <dbReference type="SAM" id="MobiDB-lite"/>
    </source>
</evidence>
<protein>
    <submittedName>
        <fullName evidence="2">Uncharacterized protein</fullName>
    </submittedName>
</protein>
<reference evidence="2 3" key="1">
    <citation type="journal article" date="2018" name="Genome Biol. Evol.">
        <title>Multiple Roots of Fruiting Body Formation in Amoebozoa.</title>
        <authorList>
            <person name="Hillmann F."/>
            <person name="Forbes G."/>
            <person name="Novohradska S."/>
            <person name="Ferling I."/>
            <person name="Riege K."/>
            <person name="Groth M."/>
            <person name="Westermann M."/>
            <person name="Marz M."/>
            <person name="Spaller T."/>
            <person name="Winckler T."/>
            <person name="Schaap P."/>
            <person name="Glockner G."/>
        </authorList>
    </citation>
    <scope>NUCLEOTIDE SEQUENCE [LARGE SCALE GENOMIC DNA]</scope>
    <source>
        <strain evidence="2 3">Jena</strain>
    </source>
</reference>
<keyword evidence="3" id="KW-1185">Reference proteome</keyword>
<name>A0A2P6MTH5_9EUKA</name>
<dbReference type="InParanoid" id="A0A2P6MTH5"/>
<feature type="compositionally biased region" description="Basic and acidic residues" evidence="1">
    <location>
        <begin position="272"/>
        <end position="292"/>
    </location>
</feature>
<feature type="region of interest" description="Disordered" evidence="1">
    <location>
        <begin position="173"/>
        <end position="292"/>
    </location>
</feature>
<organism evidence="2 3">
    <name type="scientific">Planoprotostelium fungivorum</name>
    <dbReference type="NCBI Taxonomy" id="1890364"/>
    <lineage>
        <taxon>Eukaryota</taxon>
        <taxon>Amoebozoa</taxon>
        <taxon>Evosea</taxon>
        <taxon>Variosea</taxon>
        <taxon>Cavosteliida</taxon>
        <taxon>Cavosteliaceae</taxon>
        <taxon>Planoprotostelium</taxon>
    </lineage>
</organism>